<dbReference type="EMBL" id="JAYLLN010000009">
    <property type="protein sequence ID" value="MEI5984409.1"/>
    <property type="molecule type" value="Genomic_DNA"/>
</dbReference>
<feature type="signal peptide" evidence="4">
    <location>
        <begin position="1"/>
        <end position="22"/>
    </location>
</feature>
<dbReference type="SUPFAM" id="SSF49303">
    <property type="entry name" value="beta-Galactosidase/glucuronidase domain"/>
    <property type="match status" value="1"/>
</dbReference>
<evidence type="ECO:0000256" key="4">
    <source>
        <dbReference type="SAM" id="SignalP"/>
    </source>
</evidence>
<protein>
    <submittedName>
        <fullName evidence="8">Glycoside hydrolase family 2 TIM barrel-domain containing protein</fullName>
    </submittedName>
</protein>
<dbReference type="Gene3D" id="2.60.120.260">
    <property type="entry name" value="Galactose-binding domain-like"/>
    <property type="match status" value="1"/>
</dbReference>
<dbReference type="PRINTS" id="PR00132">
    <property type="entry name" value="GLHYDRLASE2"/>
</dbReference>
<dbReference type="SUPFAM" id="SSF49785">
    <property type="entry name" value="Galactose-binding domain-like"/>
    <property type="match status" value="1"/>
</dbReference>
<evidence type="ECO:0000259" key="5">
    <source>
        <dbReference type="Pfam" id="PF00703"/>
    </source>
</evidence>
<name>A0ABU8I4N9_9SPHI</name>
<dbReference type="PANTHER" id="PTHR42732">
    <property type="entry name" value="BETA-GALACTOSIDASE"/>
    <property type="match status" value="1"/>
</dbReference>
<comment type="caution">
    <text evidence="8">The sequence shown here is derived from an EMBL/GenBank/DDBJ whole genome shotgun (WGS) entry which is preliminary data.</text>
</comment>
<evidence type="ECO:0000256" key="2">
    <source>
        <dbReference type="ARBA" id="ARBA00022801"/>
    </source>
</evidence>
<gene>
    <name evidence="8" type="ORF">VJ786_05775</name>
</gene>
<comment type="similarity">
    <text evidence="1">Belongs to the glycosyl hydrolase 2 family.</text>
</comment>
<keyword evidence="2 8" id="KW-0378">Hydrolase</keyword>
<dbReference type="InterPro" id="IPR006103">
    <property type="entry name" value="Glyco_hydro_2_cat"/>
</dbReference>
<dbReference type="Gene3D" id="2.60.40.10">
    <property type="entry name" value="Immunoglobulins"/>
    <property type="match status" value="2"/>
</dbReference>
<dbReference type="GO" id="GO:0016787">
    <property type="term" value="F:hydrolase activity"/>
    <property type="evidence" value="ECO:0007669"/>
    <property type="project" value="UniProtKB-KW"/>
</dbReference>
<dbReference type="InterPro" id="IPR008979">
    <property type="entry name" value="Galactose-bd-like_sf"/>
</dbReference>
<dbReference type="InterPro" id="IPR017853">
    <property type="entry name" value="GH"/>
</dbReference>
<feature type="domain" description="Glycosyl hydrolases family 2 sugar binding" evidence="7">
    <location>
        <begin position="66"/>
        <end position="190"/>
    </location>
</feature>
<dbReference type="SUPFAM" id="SSF51445">
    <property type="entry name" value="(Trans)glycosidases"/>
    <property type="match status" value="1"/>
</dbReference>
<dbReference type="InterPro" id="IPR006102">
    <property type="entry name" value="Ig-like_GH2"/>
</dbReference>
<evidence type="ECO:0000259" key="7">
    <source>
        <dbReference type="Pfam" id="PF02837"/>
    </source>
</evidence>
<feature type="chain" id="PRO_5046355697" evidence="4">
    <location>
        <begin position="23"/>
        <end position="715"/>
    </location>
</feature>
<dbReference type="InterPro" id="IPR036156">
    <property type="entry name" value="Beta-gal/glucu_dom_sf"/>
</dbReference>
<keyword evidence="3" id="KW-0326">Glycosidase</keyword>
<dbReference type="Pfam" id="PF02836">
    <property type="entry name" value="Glyco_hydro_2_C"/>
    <property type="match status" value="1"/>
</dbReference>
<evidence type="ECO:0000313" key="9">
    <source>
        <dbReference type="Proteomes" id="UP001363035"/>
    </source>
</evidence>
<dbReference type="InterPro" id="IPR006101">
    <property type="entry name" value="Glyco_hydro_2"/>
</dbReference>
<feature type="domain" description="Glycoside hydrolase family 2 immunoglobulin-like beta-sandwich" evidence="5">
    <location>
        <begin position="205"/>
        <end position="310"/>
    </location>
</feature>
<dbReference type="PANTHER" id="PTHR42732:SF1">
    <property type="entry name" value="BETA-MANNOSIDASE"/>
    <property type="match status" value="1"/>
</dbReference>
<proteinExistence type="inferred from homology"/>
<reference evidence="8 9" key="1">
    <citation type="submission" date="2024-01" db="EMBL/GenBank/DDBJ databases">
        <title>Sphingobacterium tenebrionis sp. nov., a novel endophyte isolated from tenebrio molitor intestines.</title>
        <authorList>
            <person name="Zhang C."/>
        </authorList>
    </citation>
    <scope>NUCLEOTIDE SEQUENCE [LARGE SCALE GENOMIC DNA]</scope>
    <source>
        <strain evidence="8 9">PU5-4</strain>
    </source>
</reference>
<evidence type="ECO:0000313" key="8">
    <source>
        <dbReference type="EMBL" id="MEI5984409.1"/>
    </source>
</evidence>
<dbReference type="RefSeq" id="WP_336557431.1">
    <property type="nucleotide sequence ID" value="NZ_JAYLLN010000009.1"/>
</dbReference>
<evidence type="ECO:0000259" key="6">
    <source>
        <dbReference type="Pfam" id="PF02836"/>
    </source>
</evidence>
<evidence type="ECO:0000256" key="3">
    <source>
        <dbReference type="ARBA" id="ARBA00023295"/>
    </source>
</evidence>
<feature type="domain" description="Glycoside hydrolase family 2 catalytic" evidence="6">
    <location>
        <begin position="317"/>
        <end position="602"/>
    </location>
</feature>
<organism evidence="8 9">
    <name type="scientific">Sphingobacterium tenebrionis</name>
    <dbReference type="NCBI Taxonomy" id="3111775"/>
    <lineage>
        <taxon>Bacteria</taxon>
        <taxon>Pseudomonadati</taxon>
        <taxon>Bacteroidota</taxon>
        <taxon>Sphingobacteriia</taxon>
        <taxon>Sphingobacteriales</taxon>
        <taxon>Sphingobacteriaceae</taxon>
        <taxon>Sphingobacterium</taxon>
    </lineage>
</organism>
<dbReference type="InterPro" id="IPR006104">
    <property type="entry name" value="Glyco_hydro_2_N"/>
</dbReference>
<dbReference type="InterPro" id="IPR051913">
    <property type="entry name" value="GH2_Domain-Containing"/>
</dbReference>
<dbReference type="InterPro" id="IPR013783">
    <property type="entry name" value="Ig-like_fold"/>
</dbReference>
<dbReference type="Gene3D" id="3.20.20.80">
    <property type="entry name" value="Glycosidases"/>
    <property type="match status" value="1"/>
</dbReference>
<evidence type="ECO:0000256" key="1">
    <source>
        <dbReference type="ARBA" id="ARBA00007401"/>
    </source>
</evidence>
<keyword evidence="9" id="KW-1185">Reference proteome</keyword>
<keyword evidence="4" id="KW-0732">Signal</keyword>
<dbReference type="Pfam" id="PF00703">
    <property type="entry name" value="Glyco_hydro_2"/>
    <property type="match status" value="1"/>
</dbReference>
<dbReference type="Proteomes" id="UP001363035">
    <property type="component" value="Unassembled WGS sequence"/>
</dbReference>
<dbReference type="Pfam" id="PF02837">
    <property type="entry name" value="Glyco_hydro_2_N"/>
    <property type="match status" value="1"/>
</dbReference>
<accession>A0ABU8I4N9</accession>
<sequence>MIFKKLPYLTLSMVLGLSSVHAQSRVDKPFNDNWQFYKANNSTFFTDFDNGTKYFESQSQWTKLEVWEDIQLPHTYNREDMQKDRNFFEGKAVYQKKFQMTAADKEKRSFLKFEGVGAVAQLFINGNYIGEHKGGYGMFVFEITNSVDYEKENTVVVVTDNKSRRDIIPINQFLFPVYGGIYRPVHLIQTNKTGFVVTDQASAGIYIRQKNVSSKSADVSVEVKLETKEKHTQSGELLVEIRDFEGKVVQTEKQAVKISPQGVTYVTQDIKMKSPRLWDGVRDPYLYSLTAKLMVKGKEMDAVKQPLGVRKVELIAGKGVFLNGKQYPMFGVCRHQDREGFGSALSFEQHKEDFEFMKEMGVTTLRLAHYQQSPEVYALADTVGFLTWAEIPFVNRVSYYENDNAKQQMHELVKQNFNHPSIYIWGVHNEVYSKTADEQVPVLSRELNDIAKTLDPDRYTVAVTGYNVVDRQENLSTDVQGINHYFGWYGGKIEDLKPWAEKVQQNFPDYKVILSEYGADGNIDIGQELLEQPKDVVSGKSFPENYQTETHIKQWAAIEQNPIILASYVWNMFEFAVPAWNRGGVNARNLKGLITFDRKRKKDSFYWYKANWNPEPMIYLANRRDNKRTNASTKIQVFSNLNNVVVSVNGKDYKAVKGENDKHWVVEQVQLQKGENRIVAKGENNAGGKAVGGKVAGSKATAANVLTDEMIWTLE</sequence>